<name>A0A917D0E5_9GAMM</name>
<dbReference type="RefSeq" id="WP_188365992.1">
    <property type="nucleotide sequence ID" value="NZ_BAABJF010000028.1"/>
</dbReference>
<protein>
    <submittedName>
        <fullName evidence="1">Uncharacterized protein</fullName>
    </submittedName>
</protein>
<evidence type="ECO:0000313" key="1">
    <source>
        <dbReference type="EMBL" id="GGG01923.1"/>
    </source>
</evidence>
<accession>A0A917D0E5</accession>
<sequence>MIGIKKTQLFLFAVFTLGFASVHSELKLPDSPAPWLKELIDQPLYKDHINRFGYAVGGEMRLKLEQQLADGIVIPNLYQGGRRLLDYDQHLGGQYVTGEFAIKKVGGLQLFLPFGIFEGVQSGQLFIEGSLILRHQGRVLAFKDLRIAHAKRPPKAGDMAVLDITTGQGEVLFHLDNIHTVWEQGHSVLRYQHVDVRLSRWLAERLDKAYLSGYVVGSLQMVNDVTVNDLNAGIKGGPPQCDSRPLWPSPQDPADVMLIELTGESRQVNGGGTDRIVIPTARLQNIGDADVPWYRQFTGSFPPYNNDQHPYLIWNLYREKDGRFTQVAASALKHAFYTTNQQCTLNCYDNNILWPGCRDTYGKQSNDNSAHLAPRSEINPYLGTWNSCGSFFDPGCTGTQTQGAAADEHRMRIKVSDLNDIEAVYYLSAWYIVRDDINIYNSMGSRPVAYNPANQFLTNTGSFAQGPAADRWVPDNGYDIVNNTASFRVLRPNKGYLSVKTKVIDLGGGLYRYHYFVEAYDYHAGLSALRVPMQSGTSVSQYEFNDVDDSPLNNWLMNNTGNTLQFNAQQNNFIHWGTGYTYSVTLNQSPVTGAVQLTGEQAEGEFWVPALVPLTDLIFADGF</sequence>
<dbReference type="EMBL" id="BMEO01000015">
    <property type="protein sequence ID" value="GGG01923.1"/>
    <property type="molecule type" value="Genomic_DNA"/>
</dbReference>
<proteinExistence type="predicted"/>
<evidence type="ECO:0000313" key="2">
    <source>
        <dbReference type="Proteomes" id="UP000605253"/>
    </source>
</evidence>
<dbReference type="AlphaFoldDB" id="A0A917D0E5"/>
<comment type="caution">
    <text evidence="1">The sequence shown here is derived from an EMBL/GenBank/DDBJ whole genome shotgun (WGS) entry which is preliminary data.</text>
</comment>
<keyword evidence="2" id="KW-1185">Reference proteome</keyword>
<dbReference type="Proteomes" id="UP000605253">
    <property type="component" value="Unassembled WGS sequence"/>
</dbReference>
<gene>
    <name evidence="1" type="ORF">GCM10011365_23890</name>
</gene>
<reference evidence="1" key="1">
    <citation type="journal article" date="2014" name="Int. J. Syst. Evol. Microbiol.">
        <title>Complete genome sequence of Corynebacterium casei LMG S-19264T (=DSM 44701T), isolated from a smear-ripened cheese.</title>
        <authorList>
            <consortium name="US DOE Joint Genome Institute (JGI-PGF)"/>
            <person name="Walter F."/>
            <person name="Albersmeier A."/>
            <person name="Kalinowski J."/>
            <person name="Ruckert C."/>
        </authorList>
    </citation>
    <scope>NUCLEOTIDE SEQUENCE</scope>
    <source>
        <strain evidence="1">CGMCC 1.12181</strain>
    </source>
</reference>
<organism evidence="1 2">
    <name type="scientific">Marinicella pacifica</name>
    <dbReference type="NCBI Taxonomy" id="1171543"/>
    <lineage>
        <taxon>Bacteria</taxon>
        <taxon>Pseudomonadati</taxon>
        <taxon>Pseudomonadota</taxon>
        <taxon>Gammaproteobacteria</taxon>
        <taxon>Lysobacterales</taxon>
        <taxon>Marinicellaceae</taxon>
        <taxon>Marinicella</taxon>
    </lineage>
</organism>
<reference evidence="1" key="2">
    <citation type="submission" date="2020-09" db="EMBL/GenBank/DDBJ databases">
        <authorList>
            <person name="Sun Q."/>
            <person name="Zhou Y."/>
        </authorList>
    </citation>
    <scope>NUCLEOTIDE SEQUENCE</scope>
    <source>
        <strain evidence="1">CGMCC 1.12181</strain>
    </source>
</reference>